<dbReference type="InterPro" id="IPR008571">
    <property type="entry name" value="HerA-like"/>
</dbReference>
<dbReference type="EMBL" id="BNJF01000001">
    <property type="protein sequence ID" value="GHO42789.1"/>
    <property type="molecule type" value="Genomic_DNA"/>
</dbReference>
<feature type="region of interest" description="Disordered" evidence="1">
    <location>
        <begin position="145"/>
        <end position="170"/>
    </location>
</feature>
<dbReference type="Gene3D" id="3.40.50.300">
    <property type="entry name" value="P-loop containing nucleotide triphosphate hydrolases"/>
    <property type="match status" value="2"/>
</dbReference>
<comment type="caution">
    <text evidence="3">The sequence shown here is derived from an EMBL/GenBank/DDBJ whole genome shotgun (WGS) entry which is preliminary data.</text>
</comment>
<dbReference type="RefSeq" id="WP_220192293.1">
    <property type="nucleotide sequence ID" value="NZ_BNJF01000001.1"/>
</dbReference>
<protein>
    <recommendedName>
        <fullName evidence="2">Helicase HerA central domain-containing protein</fullName>
    </recommendedName>
</protein>
<evidence type="ECO:0000313" key="4">
    <source>
        <dbReference type="Proteomes" id="UP000612362"/>
    </source>
</evidence>
<evidence type="ECO:0000259" key="2">
    <source>
        <dbReference type="Pfam" id="PF01935"/>
    </source>
</evidence>
<feature type="domain" description="Helicase HerA central" evidence="2">
    <location>
        <begin position="390"/>
        <end position="475"/>
    </location>
</feature>
<proteinExistence type="predicted"/>
<dbReference type="Proteomes" id="UP000612362">
    <property type="component" value="Unassembled WGS sequence"/>
</dbReference>
<dbReference type="AlphaFoldDB" id="A0A8J3I0S1"/>
<dbReference type="PANTHER" id="PTHR42957:SF1">
    <property type="entry name" value="HELICASE MJ1565-RELATED"/>
    <property type="match status" value="1"/>
</dbReference>
<dbReference type="PANTHER" id="PTHR42957">
    <property type="entry name" value="HELICASE MJ1565-RELATED"/>
    <property type="match status" value="1"/>
</dbReference>
<evidence type="ECO:0000256" key="1">
    <source>
        <dbReference type="SAM" id="MobiDB-lite"/>
    </source>
</evidence>
<dbReference type="Pfam" id="PF01935">
    <property type="entry name" value="DUF87"/>
    <property type="match status" value="1"/>
</dbReference>
<reference evidence="3" key="1">
    <citation type="submission" date="2020-10" db="EMBL/GenBank/DDBJ databases">
        <title>Taxonomic study of unclassified bacteria belonging to the class Ktedonobacteria.</title>
        <authorList>
            <person name="Yabe S."/>
            <person name="Wang C.M."/>
            <person name="Zheng Y."/>
            <person name="Sakai Y."/>
            <person name="Cavaletti L."/>
            <person name="Monciardini P."/>
            <person name="Donadio S."/>
        </authorList>
    </citation>
    <scope>NUCLEOTIDE SEQUENCE</scope>
    <source>
        <strain evidence="3">SOSP1-1</strain>
    </source>
</reference>
<sequence>MVPGFDVESLNKLGKLIAGLERYHLEGAAPETFDPVDLFDEEGQTFFHVRGLADFWSQKQEANFAHHVVDIVIGAHHLRQADLTFLLVGTGAKISIYISLGPEKTTRSILEGVFPGIKLEPVVTSELNSMLRLRFRSQGIMTGIPSRKAFDPNQPSTSQDQESLNTAHKVNGSKDQNQLERVIRGMHGASWAYLVQAHPRPRQKVVEERMRTVDLLTQITTRSHVQWSSTKQESQQFTSIDSGGQTKSFSGDMVNYRAQYLKRLLERELERLDQAAAAGQWIVHTYFGASNVDDTQRLASLLLGTLAGTDSRPEPLRVSLCEKYGTPHEEYHTFLSSQEVATLIQLPREEVPGYAIHDHVQFDVDFHASGQNNLPLGMIQHNGRDSQETFDISLDALTKHAVVIGVTGSGKTTTVMNLLDKAVEARKPFLVIEPAKTEYRALRNAFGDRANIRIYTLGSEMAAPFRLNPFEFEVTDEPGSGALMTHIDFLKAVFSAAFPMYAPLPQVLETSIYEIYEDKGWDVTSGTNRRLPKWSERNKYPIFPTLADLDRKAQIVADRLQYNPEADAHIKASLKARIGSLRIGAKGLMLDTTRGIPMAELLARPTILELEHIGNDDEKTFIMGLLLSRLYEYRRLQADDPSNGGNRLTGQGLRHLIVFEEAHRLLQNTGPVMPSNPDSANPRAQAVEVFTNMLSEIRAYGQGVLVAEQIPSKLAPDVLKNTNLKIAHRLIAQDDRISLGQTMNLTQAQLVHLGVLTPGQAVVYAEGADHSYLVRMENYKHNLAPLPDGELKRVSRTYASVKPFQFITDYEAYYVPTTIMGGPNATLYQAATKLLDTEQSQWLLANAMLCLVSNPAKTLEVLLQFAERIEAEMAYFSQPQQDVLLRMILVLGCAQTVQARGAQLGWPYPLTEELRVHLTHGLVGLVYAQQIADSQDDQRTADERVAQIQDILTKAETHIDQFVKQYVELSERRQGPFRGCVNCQARCLYRHDVRTLLTPRDKKWIYGELSNESYKNKGQRYEAVMRTASKLARGWIGGDETLATTGVGYCAVLHTIASADMSEYERSVASDDLQTYFANQNDEEDDTFDEPGAGTDGDDPNYKDYDDIPKEIREGFAR</sequence>
<feature type="compositionally biased region" description="Polar residues" evidence="1">
    <location>
        <begin position="153"/>
        <end position="170"/>
    </location>
</feature>
<feature type="compositionally biased region" description="Basic and acidic residues" evidence="1">
    <location>
        <begin position="1100"/>
        <end position="1118"/>
    </location>
</feature>
<organism evidence="3 4">
    <name type="scientific">Ktedonospora formicarum</name>
    <dbReference type="NCBI Taxonomy" id="2778364"/>
    <lineage>
        <taxon>Bacteria</taxon>
        <taxon>Bacillati</taxon>
        <taxon>Chloroflexota</taxon>
        <taxon>Ktedonobacteria</taxon>
        <taxon>Ktedonobacterales</taxon>
        <taxon>Ktedonobacteraceae</taxon>
        <taxon>Ktedonospora</taxon>
    </lineage>
</organism>
<evidence type="ECO:0000313" key="3">
    <source>
        <dbReference type="EMBL" id="GHO42789.1"/>
    </source>
</evidence>
<accession>A0A8J3I0S1</accession>
<dbReference type="InterPro" id="IPR027417">
    <property type="entry name" value="P-loop_NTPase"/>
</dbReference>
<name>A0A8J3I0S1_9CHLR</name>
<dbReference type="SUPFAM" id="SSF52540">
    <property type="entry name" value="P-loop containing nucleoside triphosphate hydrolases"/>
    <property type="match status" value="1"/>
</dbReference>
<dbReference type="InterPro" id="IPR002789">
    <property type="entry name" value="HerA_central"/>
</dbReference>
<gene>
    <name evidence="3" type="ORF">KSX_09520</name>
</gene>
<keyword evidence="4" id="KW-1185">Reference proteome</keyword>
<feature type="region of interest" description="Disordered" evidence="1">
    <location>
        <begin position="1077"/>
        <end position="1118"/>
    </location>
</feature>